<name>A0A1T4KIF5_9FIRM</name>
<feature type="transmembrane region" description="Helical" evidence="7">
    <location>
        <begin position="357"/>
        <end position="379"/>
    </location>
</feature>
<evidence type="ECO:0000259" key="8">
    <source>
        <dbReference type="Pfam" id="PF02687"/>
    </source>
</evidence>
<dbReference type="InterPro" id="IPR050250">
    <property type="entry name" value="Macrolide_Exporter_MacB"/>
</dbReference>
<keyword evidence="10" id="KW-1185">Reference proteome</keyword>
<comment type="subcellular location">
    <subcellularLocation>
        <location evidence="1">Cell membrane</location>
        <topology evidence="1">Multi-pass membrane protein</topology>
    </subcellularLocation>
</comment>
<accession>A0A1T4KIF5</accession>
<evidence type="ECO:0000313" key="10">
    <source>
        <dbReference type="Proteomes" id="UP000189857"/>
    </source>
</evidence>
<dbReference type="GO" id="GO:0022857">
    <property type="term" value="F:transmembrane transporter activity"/>
    <property type="evidence" value="ECO:0007669"/>
    <property type="project" value="TreeGrafter"/>
</dbReference>
<proteinExistence type="inferred from homology"/>
<feature type="transmembrane region" description="Helical" evidence="7">
    <location>
        <begin position="20"/>
        <end position="41"/>
    </location>
</feature>
<evidence type="ECO:0000256" key="2">
    <source>
        <dbReference type="ARBA" id="ARBA00022475"/>
    </source>
</evidence>
<keyword evidence="3 7" id="KW-0812">Transmembrane</keyword>
<evidence type="ECO:0000256" key="1">
    <source>
        <dbReference type="ARBA" id="ARBA00004651"/>
    </source>
</evidence>
<keyword evidence="4 7" id="KW-1133">Transmembrane helix</keyword>
<dbReference type="EMBL" id="FUXA01000004">
    <property type="protein sequence ID" value="SJZ42199.1"/>
    <property type="molecule type" value="Genomic_DNA"/>
</dbReference>
<dbReference type="AlphaFoldDB" id="A0A1T4KIF5"/>
<evidence type="ECO:0000256" key="5">
    <source>
        <dbReference type="ARBA" id="ARBA00023136"/>
    </source>
</evidence>
<evidence type="ECO:0000313" key="9">
    <source>
        <dbReference type="EMBL" id="SJZ42199.1"/>
    </source>
</evidence>
<feature type="transmembrane region" description="Helical" evidence="7">
    <location>
        <begin position="315"/>
        <end position="337"/>
    </location>
</feature>
<comment type="similarity">
    <text evidence="6">Belongs to the ABC-4 integral membrane protein family.</text>
</comment>
<dbReference type="PANTHER" id="PTHR30572">
    <property type="entry name" value="MEMBRANE COMPONENT OF TRANSPORTER-RELATED"/>
    <property type="match status" value="1"/>
</dbReference>
<reference evidence="9 10" key="1">
    <citation type="submission" date="2017-02" db="EMBL/GenBank/DDBJ databases">
        <authorList>
            <person name="Peterson S.W."/>
        </authorList>
    </citation>
    <scope>NUCLEOTIDE SEQUENCE [LARGE SCALE GENOMIC DNA]</scope>
    <source>
        <strain evidence="9 10">ATCC 17233</strain>
    </source>
</reference>
<dbReference type="GO" id="GO:0005886">
    <property type="term" value="C:plasma membrane"/>
    <property type="evidence" value="ECO:0007669"/>
    <property type="project" value="UniProtKB-SubCell"/>
</dbReference>
<gene>
    <name evidence="9" type="ORF">SAMN02745110_00398</name>
</gene>
<protein>
    <submittedName>
        <fullName evidence="9">FtsX-like permease family protein</fullName>
    </submittedName>
</protein>
<keyword evidence="2" id="KW-1003">Cell membrane</keyword>
<dbReference type="PANTHER" id="PTHR30572:SF4">
    <property type="entry name" value="ABC TRANSPORTER PERMEASE YTRF"/>
    <property type="match status" value="1"/>
</dbReference>
<evidence type="ECO:0000256" key="7">
    <source>
        <dbReference type="SAM" id="Phobius"/>
    </source>
</evidence>
<organism evidence="9 10">
    <name type="scientific">Eubacterium ruminantium</name>
    <dbReference type="NCBI Taxonomy" id="42322"/>
    <lineage>
        <taxon>Bacteria</taxon>
        <taxon>Bacillati</taxon>
        <taxon>Bacillota</taxon>
        <taxon>Clostridia</taxon>
        <taxon>Eubacteriales</taxon>
        <taxon>Eubacteriaceae</taxon>
        <taxon>Eubacterium</taxon>
    </lineage>
</organism>
<dbReference type="Proteomes" id="UP000189857">
    <property type="component" value="Unassembled WGS sequence"/>
</dbReference>
<dbReference type="Pfam" id="PF02687">
    <property type="entry name" value="FtsX"/>
    <property type="match status" value="1"/>
</dbReference>
<dbReference type="InterPro" id="IPR003838">
    <property type="entry name" value="ABC3_permease_C"/>
</dbReference>
<dbReference type="RefSeq" id="WP_078786079.1">
    <property type="nucleotide sequence ID" value="NZ_FMTO01000003.1"/>
</dbReference>
<evidence type="ECO:0000256" key="6">
    <source>
        <dbReference type="ARBA" id="ARBA00038076"/>
    </source>
</evidence>
<feature type="domain" description="ABC3 transporter permease C-terminal" evidence="8">
    <location>
        <begin position="267"/>
        <end position="385"/>
    </location>
</feature>
<keyword evidence="5 7" id="KW-0472">Membrane</keyword>
<evidence type="ECO:0000256" key="4">
    <source>
        <dbReference type="ARBA" id="ARBA00022989"/>
    </source>
</evidence>
<feature type="transmembrane region" description="Helical" evidence="7">
    <location>
        <begin position="266"/>
        <end position="286"/>
    </location>
</feature>
<dbReference type="OrthoDB" id="5137249at2"/>
<evidence type="ECO:0000256" key="3">
    <source>
        <dbReference type="ARBA" id="ARBA00022692"/>
    </source>
</evidence>
<sequence>MKSRLSAMKYIKNNKKICGVLISSLAMTFMVMYIVAFALYVNVESAKTSIISQRENIIYVDLSMETLGVNRDDYEEGREGFIKFTEDLTAAKEELAQKLEAIDGIDKVYPYEQVLNVNYEALIGETGYIFPLVAPEKVPEILEHSGAELIDGRLPEAEGEIVADEAIMKNQSIKIGDYFMSDTYGRGFKVVGVVKSDNLTVVGTPTGTNCGYYMIILCNKDTASFYELAEKIGLKCSEKDNIDDLTEGRRFYEDEVEGAMVPVIKGIILVVVVFLAISLIIAYISFLRNRVNEYCLYTSLGYSRKDVYMMIMKELLFMIVAGVIIGFFITLGVMKIFDVTMIYPSGLKSKWLLTEQLEFIFAALIVIIGILQIPVILAINKIKTIDMMED</sequence>